<dbReference type="EMBL" id="JABSTR010000010">
    <property type="protein sequence ID" value="KAH9380443.1"/>
    <property type="molecule type" value="Genomic_DNA"/>
</dbReference>
<dbReference type="OrthoDB" id="288203at2759"/>
<evidence type="ECO:0000256" key="1">
    <source>
        <dbReference type="ARBA" id="ARBA00004141"/>
    </source>
</evidence>
<dbReference type="InterPro" id="IPR011547">
    <property type="entry name" value="SLC26A/SulP_dom"/>
</dbReference>
<feature type="transmembrane region" description="Helical" evidence="5">
    <location>
        <begin position="158"/>
        <end position="183"/>
    </location>
</feature>
<sequence>MFILYKVLRILNTERQITAALTAPACPPEARVVVDRKALTNDALGEPQPKPQPKLAERVAQSCRSSLAGAPSFLLGLFPCIAWVRSYNVKSYLIPDVLAGLSTAVLHVPQGSQDDFDDLSLEGSATGVAISLTLLTGLIQVCFWVVRLDRLAAIVSPAMAEGFLTGCAVMVIVAVATVVSYLLELDSKYNVKVIGHIAAGLPPVNDLVSLLPDAVAIAIVQFVSAFSIADLFGRKQRIRADASQEMLAYGVSSVVGSFFLCIPTGSALARSVVLKNVGAKTQTAEPCFRSMYDVLHSYVLFMVLATLSI</sequence>
<dbReference type="AlphaFoldDB" id="A0A9J6GYY0"/>
<dbReference type="GO" id="GO:0016020">
    <property type="term" value="C:membrane"/>
    <property type="evidence" value="ECO:0007669"/>
    <property type="project" value="UniProtKB-SubCell"/>
</dbReference>
<dbReference type="Pfam" id="PF00916">
    <property type="entry name" value="Sulfate_transp"/>
    <property type="match status" value="1"/>
</dbReference>
<evidence type="ECO:0000256" key="4">
    <source>
        <dbReference type="ARBA" id="ARBA00023136"/>
    </source>
</evidence>
<feature type="domain" description="SLC26A/SulP transporter" evidence="6">
    <location>
        <begin position="170"/>
        <end position="284"/>
    </location>
</feature>
<evidence type="ECO:0000259" key="6">
    <source>
        <dbReference type="Pfam" id="PF00916"/>
    </source>
</evidence>
<dbReference type="Proteomes" id="UP000821853">
    <property type="component" value="Chromosome 8"/>
</dbReference>
<comment type="subcellular location">
    <subcellularLocation>
        <location evidence="1">Membrane</location>
        <topology evidence="1">Multi-pass membrane protein</topology>
    </subcellularLocation>
</comment>
<evidence type="ECO:0000313" key="8">
    <source>
        <dbReference type="Proteomes" id="UP000821853"/>
    </source>
</evidence>
<evidence type="ECO:0000256" key="3">
    <source>
        <dbReference type="ARBA" id="ARBA00022989"/>
    </source>
</evidence>
<accession>A0A9J6GYY0</accession>
<feature type="transmembrane region" description="Helical" evidence="5">
    <location>
        <begin position="246"/>
        <end position="269"/>
    </location>
</feature>
<evidence type="ECO:0000256" key="2">
    <source>
        <dbReference type="ARBA" id="ARBA00022692"/>
    </source>
</evidence>
<dbReference type="GO" id="GO:0055085">
    <property type="term" value="P:transmembrane transport"/>
    <property type="evidence" value="ECO:0007669"/>
    <property type="project" value="InterPro"/>
</dbReference>
<gene>
    <name evidence="7" type="ORF">HPB48_008808</name>
</gene>
<feature type="transmembrane region" description="Helical" evidence="5">
    <location>
        <begin position="125"/>
        <end position="146"/>
    </location>
</feature>
<feature type="transmembrane region" description="Helical" evidence="5">
    <location>
        <begin position="214"/>
        <end position="234"/>
    </location>
</feature>
<proteinExistence type="predicted"/>
<dbReference type="VEuPathDB" id="VectorBase:HLOH_058116"/>
<name>A0A9J6GYY0_HAELO</name>
<reference evidence="7 8" key="1">
    <citation type="journal article" date="2020" name="Cell">
        <title>Large-Scale Comparative Analyses of Tick Genomes Elucidate Their Genetic Diversity and Vector Capacities.</title>
        <authorList>
            <consortium name="Tick Genome and Microbiome Consortium (TIGMIC)"/>
            <person name="Jia N."/>
            <person name="Wang J."/>
            <person name="Shi W."/>
            <person name="Du L."/>
            <person name="Sun Y."/>
            <person name="Zhan W."/>
            <person name="Jiang J.F."/>
            <person name="Wang Q."/>
            <person name="Zhang B."/>
            <person name="Ji P."/>
            <person name="Bell-Sakyi L."/>
            <person name="Cui X.M."/>
            <person name="Yuan T.T."/>
            <person name="Jiang B.G."/>
            <person name="Yang W.F."/>
            <person name="Lam T.T."/>
            <person name="Chang Q.C."/>
            <person name="Ding S.J."/>
            <person name="Wang X.J."/>
            <person name="Zhu J.G."/>
            <person name="Ruan X.D."/>
            <person name="Zhao L."/>
            <person name="Wei J.T."/>
            <person name="Ye R.Z."/>
            <person name="Que T.C."/>
            <person name="Du C.H."/>
            <person name="Zhou Y.H."/>
            <person name="Cheng J.X."/>
            <person name="Dai P.F."/>
            <person name="Guo W.B."/>
            <person name="Han X.H."/>
            <person name="Huang E.J."/>
            <person name="Li L.F."/>
            <person name="Wei W."/>
            <person name="Gao Y.C."/>
            <person name="Liu J.Z."/>
            <person name="Shao H.Z."/>
            <person name="Wang X."/>
            <person name="Wang C.C."/>
            <person name="Yang T.C."/>
            <person name="Huo Q.B."/>
            <person name="Li W."/>
            <person name="Chen H.Y."/>
            <person name="Chen S.E."/>
            <person name="Zhou L.G."/>
            <person name="Ni X.B."/>
            <person name="Tian J.H."/>
            <person name="Sheng Y."/>
            <person name="Liu T."/>
            <person name="Pan Y.S."/>
            <person name="Xia L.Y."/>
            <person name="Li J."/>
            <person name="Zhao F."/>
            <person name="Cao W.C."/>
        </authorList>
    </citation>
    <scope>NUCLEOTIDE SEQUENCE [LARGE SCALE GENOMIC DNA]</scope>
    <source>
        <strain evidence="7">HaeL-2018</strain>
    </source>
</reference>
<dbReference type="InterPro" id="IPR001902">
    <property type="entry name" value="SLC26A/SulP_fam"/>
</dbReference>
<evidence type="ECO:0000313" key="7">
    <source>
        <dbReference type="EMBL" id="KAH9380443.1"/>
    </source>
</evidence>
<keyword evidence="3 5" id="KW-1133">Transmembrane helix</keyword>
<protein>
    <recommendedName>
        <fullName evidence="6">SLC26A/SulP transporter domain-containing protein</fullName>
    </recommendedName>
</protein>
<feature type="transmembrane region" description="Helical" evidence="5">
    <location>
        <begin position="67"/>
        <end position="84"/>
    </location>
</feature>
<dbReference type="PANTHER" id="PTHR11814">
    <property type="entry name" value="SULFATE TRANSPORTER"/>
    <property type="match status" value="1"/>
</dbReference>
<comment type="caution">
    <text evidence="7">The sequence shown here is derived from an EMBL/GenBank/DDBJ whole genome shotgun (WGS) entry which is preliminary data.</text>
</comment>
<keyword evidence="8" id="KW-1185">Reference proteome</keyword>
<keyword evidence="2 5" id="KW-0812">Transmembrane</keyword>
<keyword evidence="4 5" id="KW-0472">Membrane</keyword>
<dbReference type="OMA" id="IAIMHIP"/>
<evidence type="ECO:0000256" key="5">
    <source>
        <dbReference type="SAM" id="Phobius"/>
    </source>
</evidence>
<organism evidence="7 8">
    <name type="scientific">Haemaphysalis longicornis</name>
    <name type="common">Bush tick</name>
    <dbReference type="NCBI Taxonomy" id="44386"/>
    <lineage>
        <taxon>Eukaryota</taxon>
        <taxon>Metazoa</taxon>
        <taxon>Ecdysozoa</taxon>
        <taxon>Arthropoda</taxon>
        <taxon>Chelicerata</taxon>
        <taxon>Arachnida</taxon>
        <taxon>Acari</taxon>
        <taxon>Parasitiformes</taxon>
        <taxon>Ixodida</taxon>
        <taxon>Ixodoidea</taxon>
        <taxon>Ixodidae</taxon>
        <taxon>Haemaphysalinae</taxon>
        <taxon>Haemaphysalis</taxon>
    </lineage>
</organism>